<evidence type="ECO:0000313" key="4">
    <source>
        <dbReference type="Proteomes" id="UP000826188"/>
    </source>
</evidence>
<keyword evidence="4" id="KW-1185">Reference proteome</keyword>
<name>A0ABS6X437_9BACT</name>
<reference evidence="3 4" key="1">
    <citation type="submission" date="2021-07" db="EMBL/GenBank/DDBJ databases">
        <title>Hymenobacter profundi sp. nov., isolated from deep-sea water.</title>
        <authorList>
            <person name="Kim M.K."/>
        </authorList>
    </citation>
    <scope>NUCLEOTIDE SEQUENCE [LARGE SCALE GENOMIC DNA]</scope>
    <source>
        <strain evidence="3 4">M2</strain>
    </source>
</reference>
<evidence type="ECO:0000313" key="3">
    <source>
        <dbReference type="EMBL" id="MBW3129793.1"/>
    </source>
</evidence>
<feature type="chain" id="PRO_5047252307" evidence="1">
    <location>
        <begin position="21"/>
        <end position="233"/>
    </location>
</feature>
<proteinExistence type="predicted"/>
<gene>
    <name evidence="3" type="ORF">KYK14_14610</name>
</gene>
<evidence type="ECO:0000259" key="2">
    <source>
        <dbReference type="Pfam" id="PF13568"/>
    </source>
</evidence>
<accession>A0ABS6X437</accession>
<organism evidence="3 4">
    <name type="scientific">Hymenobacter profundi</name>
    <dbReference type="NCBI Taxonomy" id="1982110"/>
    <lineage>
        <taxon>Bacteria</taxon>
        <taxon>Pseudomonadati</taxon>
        <taxon>Bacteroidota</taxon>
        <taxon>Cytophagia</taxon>
        <taxon>Cytophagales</taxon>
        <taxon>Hymenobacteraceae</taxon>
        <taxon>Hymenobacter</taxon>
    </lineage>
</organism>
<dbReference type="Proteomes" id="UP000826188">
    <property type="component" value="Unassembled WGS sequence"/>
</dbReference>
<keyword evidence="1" id="KW-0732">Signal</keyword>
<feature type="domain" description="Outer membrane protein beta-barrel" evidence="2">
    <location>
        <begin position="21"/>
        <end position="206"/>
    </location>
</feature>
<feature type="signal peptide" evidence="1">
    <location>
        <begin position="1"/>
        <end position="20"/>
    </location>
</feature>
<dbReference type="EMBL" id="JAHWGL010000064">
    <property type="protein sequence ID" value="MBW3129793.1"/>
    <property type="molecule type" value="Genomic_DNA"/>
</dbReference>
<evidence type="ECO:0000256" key="1">
    <source>
        <dbReference type="SAM" id="SignalP"/>
    </source>
</evidence>
<sequence>MKKLLLALGVTFLTAGAASAQVEIGLKVSPSITNLRADSPRNGTGATGFKNEKSKVGFGGGVIIDYFFGQNYAFSSGLFLTGKGGTVSYLDPAKNLRYEQKIGIQYLEVPISLKLFTNDISEGTKVYFQVGGTLAGAIAARIDGEKYYTDPGTSTPGTPPTESRASKHVIIPDVGLLGGAGVEYLLGQSTRLIAGLSYHHGIVNIDRYFDNTRKFNNVTLKNSEVALDLGIKF</sequence>
<comment type="caution">
    <text evidence="3">The sequence shown here is derived from an EMBL/GenBank/DDBJ whole genome shotgun (WGS) entry which is preliminary data.</text>
</comment>
<protein>
    <submittedName>
        <fullName evidence="3">PorT family protein</fullName>
    </submittedName>
</protein>
<dbReference type="Pfam" id="PF13568">
    <property type="entry name" value="OMP_b-brl_2"/>
    <property type="match status" value="1"/>
</dbReference>
<dbReference type="RefSeq" id="WP_219159790.1">
    <property type="nucleotide sequence ID" value="NZ_JAHWGL010000064.1"/>
</dbReference>
<dbReference type="InterPro" id="IPR025665">
    <property type="entry name" value="Beta-barrel_OMP_2"/>
</dbReference>